<dbReference type="EMBL" id="AEJB01000104">
    <property type="protein sequence ID" value="ELP70122.1"/>
    <property type="molecule type" value="Genomic_DNA"/>
</dbReference>
<reference evidence="2 3" key="1">
    <citation type="journal article" date="2011" name="Plasmid">
        <title>Streptomyces turgidiscabies Car8 contains a modular pathogenicity island that shares virulence genes with other actinobacterial plant pathogens.</title>
        <authorList>
            <person name="Huguet-Tapia J.C."/>
            <person name="Badger J.H."/>
            <person name="Loria R."/>
            <person name="Pettis G.S."/>
        </authorList>
    </citation>
    <scope>NUCLEOTIDE SEQUENCE [LARGE SCALE GENOMIC DNA]</scope>
    <source>
        <strain evidence="2 3">Car8</strain>
    </source>
</reference>
<keyword evidence="3" id="KW-1185">Reference proteome</keyword>
<gene>
    <name evidence="1" type="ORF">STRTUCAR8_00097</name>
    <name evidence="2" type="ORF">STRTUCAR8_10164</name>
</gene>
<accession>L7FFP9</accession>
<evidence type="ECO:0000313" key="1">
    <source>
        <dbReference type="EMBL" id="ELP68485.1"/>
    </source>
</evidence>
<dbReference type="PATRIC" id="fig|698760.3.peg.1221"/>
<proteinExistence type="predicted"/>
<organism evidence="2 3">
    <name type="scientific">Streptomyces turgidiscabies (strain Car8)</name>
    <dbReference type="NCBI Taxonomy" id="698760"/>
    <lineage>
        <taxon>Bacteria</taxon>
        <taxon>Bacillati</taxon>
        <taxon>Actinomycetota</taxon>
        <taxon>Actinomycetes</taxon>
        <taxon>Kitasatosporales</taxon>
        <taxon>Streptomycetaceae</taxon>
        <taxon>Streptomyces</taxon>
    </lineage>
</organism>
<name>L7FFP9_STRT8</name>
<evidence type="ECO:0000313" key="3">
    <source>
        <dbReference type="Proteomes" id="UP000010931"/>
    </source>
</evidence>
<comment type="caution">
    <text evidence="2">The sequence shown here is derived from an EMBL/GenBank/DDBJ whole genome shotgun (WGS) entry which is preliminary data.</text>
</comment>
<dbReference type="Proteomes" id="UP000010931">
    <property type="component" value="Unassembled WGS sequence"/>
</dbReference>
<evidence type="ECO:0000313" key="2">
    <source>
        <dbReference type="EMBL" id="ELP70122.1"/>
    </source>
</evidence>
<reference evidence="2" key="2">
    <citation type="submission" date="2012-12" db="EMBL/GenBank/DDBJ databases">
        <authorList>
            <person name="Huguet-Tapia J.C."/>
            <person name="Durkin A.S."/>
            <person name="Pettis G.S."/>
            <person name="Badger J.H."/>
        </authorList>
    </citation>
    <scope>NUCLEOTIDE SEQUENCE</scope>
    <source>
        <strain evidence="2">Car8</strain>
    </source>
</reference>
<dbReference type="EMBL" id="AEJB01000209">
    <property type="protein sequence ID" value="ELP68485.1"/>
    <property type="molecule type" value="Genomic_DNA"/>
</dbReference>
<dbReference type="AlphaFoldDB" id="L7FFP9"/>
<protein>
    <submittedName>
        <fullName evidence="2">Uncharacterized protein</fullName>
    </submittedName>
</protein>
<sequence>MGWGTRGELEYHPVRLDLVAELPGRYRCRRGPLPSPSALRFLRLREDLTPGDVPPFDN</sequence>